<evidence type="ECO:0000256" key="4">
    <source>
        <dbReference type="ARBA" id="ARBA00022514"/>
    </source>
</evidence>
<evidence type="ECO:0000256" key="7">
    <source>
        <dbReference type="ARBA" id="ARBA00023030"/>
    </source>
</evidence>
<dbReference type="GO" id="GO:0005137">
    <property type="term" value="F:interleukin-5 receptor binding"/>
    <property type="evidence" value="ECO:0007669"/>
    <property type="project" value="InterPro"/>
</dbReference>
<evidence type="ECO:0000313" key="15">
    <source>
        <dbReference type="Proteomes" id="UP000198323"/>
    </source>
</evidence>
<feature type="signal peptide" evidence="13">
    <location>
        <begin position="1"/>
        <end position="18"/>
    </location>
</feature>
<keyword evidence="5" id="KW-0964">Secreted</keyword>
<dbReference type="GO" id="GO:0005615">
    <property type="term" value="C:extracellular space"/>
    <property type="evidence" value="ECO:0007669"/>
    <property type="project" value="UniProtKB-KW"/>
</dbReference>
<evidence type="ECO:0000256" key="13">
    <source>
        <dbReference type="SAM" id="SignalP"/>
    </source>
</evidence>
<evidence type="ECO:0000256" key="6">
    <source>
        <dbReference type="ARBA" id="ARBA00022729"/>
    </source>
</evidence>
<dbReference type="PANTHER" id="PTHR48491:SF1">
    <property type="entry name" value="INTERLEUKIN-5"/>
    <property type="match status" value="1"/>
</dbReference>
<keyword evidence="6 13" id="KW-0732">Signal</keyword>
<dbReference type="GO" id="GO:0006955">
    <property type="term" value="P:immune response"/>
    <property type="evidence" value="ECO:0007669"/>
    <property type="project" value="InterPro"/>
</dbReference>
<keyword evidence="9" id="KW-0325">Glycoprotein</keyword>
<dbReference type="EMBL" id="MCFN01000558">
    <property type="protein sequence ID" value="OXB57292.1"/>
    <property type="molecule type" value="Genomic_DNA"/>
</dbReference>
<accession>A0A226MPW7</accession>
<dbReference type="OrthoDB" id="9116446at2759"/>
<keyword evidence="7" id="KW-0339">Growth factor</keyword>
<sequence length="174" mass="20270">MLLLYFFLLSCCFPVCMGSAIEEFQENFKALVDLANKECTCVRHHLNRTMTQLNTKGYLENAQMGRHISLMGKNVHHIIAAFHQEHPDLRIETPVSADDENCTKTLFEGTELLKNNPKMKRFDAFFQRFDRLRPSLTANLEREGECDTERKNAKKFIEKLITFIRKLSSRNARV</sequence>
<dbReference type="Proteomes" id="UP000198323">
    <property type="component" value="Unassembled WGS sequence"/>
</dbReference>
<evidence type="ECO:0000256" key="3">
    <source>
        <dbReference type="ARBA" id="ARBA00019463"/>
    </source>
</evidence>
<evidence type="ECO:0000313" key="14">
    <source>
        <dbReference type="EMBL" id="OXB57292.1"/>
    </source>
</evidence>
<dbReference type="PANTHER" id="PTHR48491">
    <property type="entry name" value="INTERLEUKIN-5"/>
    <property type="match status" value="1"/>
</dbReference>
<evidence type="ECO:0000256" key="1">
    <source>
        <dbReference type="ARBA" id="ARBA00004613"/>
    </source>
</evidence>
<keyword evidence="15" id="KW-1185">Reference proteome</keyword>
<evidence type="ECO:0000256" key="5">
    <source>
        <dbReference type="ARBA" id="ARBA00022525"/>
    </source>
</evidence>
<evidence type="ECO:0000256" key="8">
    <source>
        <dbReference type="ARBA" id="ARBA00023157"/>
    </source>
</evidence>
<comment type="similarity">
    <text evidence="2">Belongs to the IL-5 family.</text>
</comment>
<dbReference type="GO" id="GO:0005125">
    <property type="term" value="F:cytokine activity"/>
    <property type="evidence" value="ECO:0007669"/>
    <property type="project" value="UniProtKB-KW"/>
</dbReference>
<dbReference type="InterPro" id="IPR009079">
    <property type="entry name" value="4_helix_cytokine-like_core"/>
</dbReference>
<comment type="subcellular location">
    <subcellularLocation>
        <location evidence="1">Secreted</location>
    </subcellularLocation>
</comment>
<evidence type="ECO:0000256" key="11">
    <source>
        <dbReference type="ARBA" id="ARBA00033290"/>
    </source>
</evidence>
<keyword evidence="4" id="KW-0202">Cytokine</keyword>
<evidence type="ECO:0000256" key="2">
    <source>
        <dbReference type="ARBA" id="ARBA00006740"/>
    </source>
</evidence>
<gene>
    <name evidence="14" type="ORF">ASZ78_000510</name>
</gene>
<keyword evidence="8" id="KW-1015">Disulfide bond</keyword>
<comment type="subunit">
    <text evidence="12">Homodimer; disulfide-linked. Interacts with IL5RA. Interacts with CSF2RB.</text>
</comment>
<dbReference type="STRING" id="9009.A0A226MPW7"/>
<evidence type="ECO:0000256" key="12">
    <source>
        <dbReference type="ARBA" id="ARBA00034135"/>
    </source>
</evidence>
<comment type="caution">
    <text evidence="14">The sequence shown here is derived from an EMBL/GenBank/DDBJ whole genome shotgun (WGS) entry which is preliminary data.</text>
</comment>
<dbReference type="GO" id="GO:0008083">
    <property type="term" value="F:growth factor activity"/>
    <property type="evidence" value="ECO:0007669"/>
    <property type="project" value="UniProtKB-KW"/>
</dbReference>
<evidence type="ECO:0000256" key="10">
    <source>
        <dbReference type="ARBA" id="ARBA00031343"/>
    </source>
</evidence>
<name>A0A226MPW7_CALSU</name>
<dbReference type="InterPro" id="IPR000186">
    <property type="entry name" value="IL-5"/>
</dbReference>
<dbReference type="AlphaFoldDB" id="A0A226MPW7"/>
<evidence type="ECO:0000256" key="9">
    <source>
        <dbReference type="ARBA" id="ARBA00023180"/>
    </source>
</evidence>
<organism evidence="14 15">
    <name type="scientific">Callipepla squamata</name>
    <name type="common">Scaled quail</name>
    <dbReference type="NCBI Taxonomy" id="9009"/>
    <lineage>
        <taxon>Eukaryota</taxon>
        <taxon>Metazoa</taxon>
        <taxon>Chordata</taxon>
        <taxon>Craniata</taxon>
        <taxon>Vertebrata</taxon>
        <taxon>Euteleostomi</taxon>
        <taxon>Archelosauria</taxon>
        <taxon>Archosauria</taxon>
        <taxon>Dinosauria</taxon>
        <taxon>Saurischia</taxon>
        <taxon>Theropoda</taxon>
        <taxon>Coelurosauria</taxon>
        <taxon>Aves</taxon>
        <taxon>Neognathae</taxon>
        <taxon>Galloanserae</taxon>
        <taxon>Galliformes</taxon>
        <taxon>Odontophoridae</taxon>
        <taxon>Callipepla</taxon>
    </lineage>
</organism>
<reference evidence="14 15" key="1">
    <citation type="submission" date="2016-07" db="EMBL/GenBank/DDBJ databases">
        <title>Disparate Historic Effective Population Sizes Predicted by Modern Levels of Genome Diversity for the Scaled Quail (Callipepla squamata) and the Northern Bobwhite (Colinus virginianus): Inferences from First and Second Generation Draft Genome Assemblies for Sympatric New World Quail.</title>
        <authorList>
            <person name="Oldeschulte D.L."/>
            <person name="Halley Y.A."/>
            <person name="Bhattarai E.K."/>
            <person name="Brashear W.A."/>
            <person name="Hill J."/>
            <person name="Metz R.P."/>
            <person name="Johnson C.D."/>
            <person name="Rollins D."/>
            <person name="Peterson M.J."/>
            <person name="Bickhart D.M."/>
            <person name="Decker J.E."/>
            <person name="Seabury C.M."/>
        </authorList>
    </citation>
    <scope>NUCLEOTIDE SEQUENCE [LARGE SCALE GENOMIC DNA]</scope>
    <source>
        <strain evidence="14 15">Texas</strain>
        <tissue evidence="14">Leg muscle</tissue>
    </source>
</reference>
<feature type="chain" id="PRO_5011968615" description="Interleukin-5" evidence="13">
    <location>
        <begin position="19"/>
        <end position="174"/>
    </location>
</feature>
<dbReference type="SUPFAM" id="SSF47266">
    <property type="entry name" value="4-helical cytokines"/>
    <property type="match status" value="1"/>
</dbReference>
<proteinExistence type="inferred from homology"/>
<dbReference type="Gene3D" id="1.20.1250.10">
    <property type="match status" value="1"/>
</dbReference>
<protein>
    <recommendedName>
        <fullName evidence="3">Interleukin-5</fullName>
    </recommendedName>
    <alternativeName>
        <fullName evidence="11">Eosinophil differentiation factor</fullName>
    </alternativeName>
    <alternativeName>
        <fullName evidence="10">T-cell replacing factor</fullName>
    </alternativeName>
</protein>